<dbReference type="SUPFAM" id="SSF75304">
    <property type="entry name" value="Amidase signature (AS) enzymes"/>
    <property type="match status" value="1"/>
</dbReference>
<comment type="caution">
    <text evidence="3">The sequence shown here is derived from an EMBL/GenBank/DDBJ whole genome shotgun (WGS) entry which is preliminary data.</text>
</comment>
<dbReference type="PANTHER" id="PTHR11895:SF176">
    <property type="entry name" value="AMIDASE AMID-RELATED"/>
    <property type="match status" value="1"/>
</dbReference>
<dbReference type="Proteomes" id="UP001152755">
    <property type="component" value="Unassembled WGS sequence"/>
</dbReference>
<sequence>MTLRQTATALARKELTVTAHIEQTLTALDELKGTAWENLVAARADDAALSRAAQLDRELARDGWRGPLHGVAVAIKDNIDVVGMPTRCGSAELADATAAEKNAWIVDRLQDAGAIVVAKAHLHEFAYGPTGQANADGPAANPHDPTRITGGSSSGSAALVAKGVVPLAVGTDTGCSVRVPSALCGVVGLKPTLGALSTRGVFPLSTTLDHVGLIAEDVVDTALAWGAVPGVAHLPTPVVGLRIGRLRGPLWQVHDPEIEAALDRACTALTDAGATVRDVELPHAAELSATYPVVVGCEALETHMDRLPGAYQASTLERLAGNIDYSATDYLRAARTMARMRDEALHTLRRDLELDALLTATTPIRATGLHEGTVDGRRVASELLRMCIPFSTLGIPTVSVPAPGVDGLPIGLQLAGLATAGPGVSGTHPGESTALALALAVSG</sequence>
<evidence type="ECO:0000259" key="2">
    <source>
        <dbReference type="Pfam" id="PF01425"/>
    </source>
</evidence>
<dbReference type="InterPro" id="IPR000120">
    <property type="entry name" value="Amidase"/>
</dbReference>
<reference evidence="3" key="1">
    <citation type="submission" date="2022-08" db="EMBL/GenBank/DDBJ databases">
        <title>Genome analysis of Corynebacteriales strain.</title>
        <authorList>
            <person name="Lee S.D."/>
        </authorList>
    </citation>
    <scope>NUCLEOTIDE SEQUENCE</scope>
    <source>
        <strain evidence="3">D3-21</strain>
    </source>
</reference>
<evidence type="ECO:0000313" key="3">
    <source>
        <dbReference type="EMBL" id="MDG3014126.1"/>
    </source>
</evidence>
<dbReference type="InterPro" id="IPR020556">
    <property type="entry name" value="Amidase_CS"/>
</dbReference>
<proteinExistence type="predicted"/>
<feature type="domain" description="Amidase" evidence="2">
    <location>
        <begin position="40"/>
        <end position="418"/>
    </location>
</feature>
<dbReference type="RefSeq" id="WP_277832003.1">
    <property type="nucleotide sequence ID" value="NZ_JAAIVF010000002.1"/>
</dbReference>
<name>A0A9X4LYV2_9ACTN</name>
<evidence type="ECO:0000313" key="4">
    <source>
        <dbReference type="Proteomes" id="UP001152755"/>
    </source>
</evidence>
<protein>
    <submittedName>
        <fullName evidence="3">Amidase</fullName>
    </submittedName>
</protein>
<dbReference type="AlphaFoldDB" id="A0A9X4LYV2"/>
<organism evidence="3 4">
    <name type="scientific">Speluncibacter jeojiensis</name>
    <dbReference type="NCBI Taxonomy" id="2710754"/>
    <lineage>
        <taxon>Bacteria</taxon>
        <taxon>Bacillati</taxon>
        <taxon>Actinomycetota</taxon>
        <taxon>Actinomycetes</taxon>
        <taxon>Mycobacteriales</taxon>
        <taxon>Speluncibacteraceae</taxon>
        <taxon>Speluncibacter</taxon>
    </lineage>
</organism>
<dbReference type="InterPro" id="IPR023631">
    <property type="entry name" value="Amidase_dom"/>
</dbReference>
<dbReference type="EMBL" id="JANRHA010000003">
    <property type="protein sequence ID" value="MDG3014126.1"/>
    <property type="molecule type" value="Genomic_DNA"/>
</dbReference>
<gene>
    <name evidence="3" type="ORF">NVS88_06095</name>
</gene>
<feature type="region of interest" description="Disordered" evidence="1">
    <location>
        <begin position="133"/>
        <end position="154"/>
    </location>
</feature>
<dbReference type="InterPro" id="IPR036928">
    <property type="entry name" value="AS_sf"/>
</dbReference>
<evidence type="ECO:0000256" key="1">
    <source>
        <dbReference type="SAM" id="MobiDB-lite"/>
    </source>
</evidence>
<dbReference type="Gene3D" id="3.90.1300.10">
    <property type="entry name" value="Amidase signature (AS) domain"/>
    <property type="match status" value="1"/>
</dbReference>
<accession>A0A9X4LYV2</accession>
<dbReference type="PANTHER" id="PTHR11895">
    <property type="entry name" value="TRANSAMIDASE"/>
    <property type="match status" value="1"/>
</dbReference>
<dbReference type="Pfam" id="PF01425">
    <property type="entry name" value="Amidase"/>
    <property type="match status" value="1"/>
</dbReference>
<keyword evidence="4" id="KW-1185">Reference proteome</keyword>
<dbReference type="GO" id="GO:0003824">
    <property type="term" value="F:catalytic activity"/>
    <property type="evidence" value="ECO:0007669"/>
    <property type="project" value="InterPro"/>
</dbReference>
<dbReference type="PROSITE" id="PS00571">
    <property type="entry name" value="AMIDASES"/>
    <property type="match status" value="1"/>
</dbReference>